<dbReference type="EMBL" id="CP017305">
    <property type="protein sequence ID" value="AOS82772.1"/>
    <property type="molecule type" value="Genomic_DNA"/>
</dbReference>
<reference evidence="5" key="1">
    <citation type="submission" date="2016-09" db="EMBL/GenBank/DDBJ databases">
        <title>Genome sequence of Chlorobaculum limnaeum.</title>
        <authorList>
            <person name="Liu Z."/>
            <person name="Tank M."/>
            <person name="Bryant D.A."/>
        </authorList>
    </citation>
    <scope>NUCLEOTIDE SEQUENCE [LARGE SCALE GENOMIC DNA]</scope>
    <source>
        <strain evidence="5">DSM 1677</strain>
    </source>
</reference>
<gene>
    <name evidence="5" type="ORF">BIU88_00570</name>
</gene>
<name>A0A1D8CVA9_CHLLM</name>
<evidence type="ECO:0000313" key="6">
    <source>
        <dbReference type="Proteomes" id="UP000095185"/>
    </source>
</evidence>
<dbReference type="GO" id="GO:0030145">
    <property type="term" value="F:manganese ion binding"/>
    <property type="evidence" value="ECO:0007669"/>
    <property type="project" value="InterPro"/>
</dbReference>
<dbReference type="KEGG" id="clz:BIU88_00570"/>
<evidence type="ECO:0000256" key="2">
    <source>
        <dbReference type="ARBA" id="ARBA00013064"/>
    </source>
</evidence>
<dbReference type="InterPro" id="IPR016195">
    <property type="entry name" value="Pol/histidinol_Pase-like"/>
</dbReference>
<dbReference type="SUPFAM" id="SSF89550">
    <property type="entry name" value="PHP domain-like"/>
    <property type="match status" value="1"/>
</dbReference>
<dbReference type="PANTHER" id="PTHR39181">
    <property type="entry name" value="TYROSINE-PROTEIN PHOSPHATASE YWQE"/>
    <property type="match status" value="1"/>
</dbReference>
<evidence type="ECO:0000256" key="4">
    <source>
        <dbReference type="ARBA" id="ARBA00051722"/>
    </source>
</evidence>
<keyword evidence="3" id="KW-0378">Hydrolase</keyword>
<dbReference type="Gene3D" id="3.20.20.140">
    <property type="entry name" value="Metal-dependent hydrolases"/>
    <property type="match status" value="1"/>
</dbReference>
<keyword evidence="6" id="KW-1185">Reference proteome</keyword>
<dbReference type="InterPro" id="IPR016667">
    <property type="entry name" value="Caps_polysacc_synth_CpsB/CapC"/>
</dbReference>
<organism evidence="5 6">
    <name type="scientific">Chlorobaculum limnaeum</name>
    <dbReference type="NCBI Taxonomy" id="274537"/>
    <lineage>
        <taxon>Bacteria</taxon>
        <taxon>Pseudomonadati</taxon>
        <taxon>Chlorobiota</taxon>
        <taxon>Chlorobiia</taxon>
        <taxon>Chlorobiales</taxon>
        <taxon>Chlorobiaceae</taxon>
        <taxon>Chlorobaculum</taxon>
    </lineage>
</organism>
<dbReference type="AlphaFoldDB" id="A0A1D8CVA9"/>
<sequence length="218" mass="25259">MEMARLLIQAGYQTVYCTPHLIKGLYEADNETITQAVNDLQKELDREGIALRLLCGREYFLDNNFKDYMNVLMPLENTSYLLIEIPPHTYPGMVQDTLSEIIRRNLTPLLAHPERCELFHERIITEQPGKISRFKNLFHRSRSDVRTAFNAEDSDNRLLQWLIKRQCGFQSNLPSFIGAYGEQIQTTAQYLKSLGIYTHSGTDAHSVESLKKLFWSNQ</sequence>
<proteinExistence type="inferred from homology"/>
<evidence type="ECO:0000313" key="5">
    <source>
        <dbReference type="EMBL" id="AOS82772.1"/>
    </source>
</evidence>
<dbReference type="Pfam" id="PF19567">
    <property type="entry name" value="CpsB_CapC"/>
    <property type="match status" value="1"/>
</dbReference>
<evidence type="ECO:0000256" key="1">
    <source>
        <dbReference type="ARBA" id="ARBA00005750"/>
    </source>
</evidence>
<dbReference type="Proteomes" id="UP000095185">
    <property type="component" value="Chromosome"/>
</dbReference>
<evidence type="ECO:0000256" key="3">
    <source>
        <dbReference type="ARBA" id="ARBA00022801"/>
    </source>
</evidence>
<dbReference type="GO" id="GO:0004725">
    <property type="term" value="F:protein tyrosine phosphatase activity"/>
    <property type="evidence" value="ECO:0007669"/>
    <property type="project" value="UniProtKB-EC"/>
</dbReference>
<dbReference type="STRING" id="274537.BIU88_00570"/>
<comment type="similarity">
    <text evidence="1">Belongs to the metallo-dependent hydrolases superfamily. CpsB/CapC family.</text>
</comment>
<dbReference type="EC" id="3.1.3.48" evidence="2"/>
<accession>A0A1D8CVA9</accession>
<protein>
    <recommendedName>
        <fullName evidence="2">protein-tyrosine-phosphatase</fullName>
        <ecNumber evidence="2">3.1.3.48</ecNumber>
    </recommendedName>
</protein>
<dbReference type="PANTHER" id="PTHR39181:SF1">
    <property type="entry name" value="TYROSINE-PROTEIN PHOSPHATASE YWQE"/>
    <property type="match status" value="1"/>
</dbReference>
<comment type="catalytic activity">
    <reaction evidence="4">
        <text>O-phospho-L-tyrosyl-[protein] + H2O = L-tyrosyl-[protein] + phosphate</text>
        <dbReference type="Rhea" id="RHEA:10684"/>
        <dbReference type="Rhea" id="RHEA-COMP:10136"/>
        <dbReference type="Rhea" id="RHEA-COMP:20101"/>
        <dbReference type="ChEBI" id="CHEBI:15377"/>
        <dbReference type="ChEBI" id="CHEBI:43474"/>
        <dbReference type="ChEBI" id="CHEBI:46858"/>
        <dbReference type="ChEBI" id="CHEBI:61978"/>
        <dbReference type="EC" id="3.1.3.48"/>
    </reaction>
</comment>